<dbReference type="AlphaFoldDB" id="A0A102LB15"/>
<reference evidence="7 8" key="1">
    <citation type="submission" date="2015-11" db="EMBL/GenBank/DDBJ databases">
        <title>Expanding the genomic diversity of Burkholderia species for the development of highly accurate diagnostics.</title>
        <authorList>
            <person name="Sahl J."/>
            <person name="Keim P."/>
            <person name="Wagner D."/>
        </authorList>
    </citation>
    <scope>NUCLEOTIDE SEQUENCE [LARGE SCALE GENOMIC DNA]</scope>
    <source>
        <strain evidence="7 8">RF32-BP4</strain>
    </source>
</reference>
<organism evidence="7 8">
    <name type="scientific">Burkholderia ubonensis</name>
    <dbReference type="NCBI Taxonomy" id="101571"/>
    <lineage>
        <taxon>Bacteria</taxon>
        <taxon>Pseudomonadati</taxon>
        <taxon>Pseudomonadota</taxon>
        <taxon>Betaproteobacteria</taxon>
        <taxon>Burkholderiales</taxon>
        <taxon>Burkholderiaceae</taxon>
        <taxon>Burkholderia</taxon>
        <taxon>Burkholderia cepacia complex</taxon>
    </lineage>
</organism>
<dbReference type="PANTHER" id="PTHR43792:SF8">
    <property type="entry name" value="[RIBOSOMAL PROTEIN US5]-ALANINE N-ACETYLTRANSFERASE"/>
    <property type="match status" value="1"/>
</dbReference>
<evidence type="ECO:0000256" key="1">
    <source>
        <dbReference type="ARBA" id="ARBA00022679"/>
    </source>
</evidence>
<proteinExistence type="inferred from homology"/>
<dbReference type="GO" id="GO:0005737">
    <property type="term" value="C:cytoplasm"/>
    <property type="evidence" value="ECO:0007669"/>
    <property type="project" value="TreeGrafter"/>
</dbReference>
<dbReference type="RefSeq" id="WP_059635231.1">
    <property type="nucleotide sequence ID" value="NZ_CABVPQ010000012.1"/>
</dbReference>
<name>A0A102LB15_9BURK</name>
<dbReference type="SUPFAM" id="SSF55729">
    <property type="entry name" value="Acyl-CoA N-acyltransferases (Nat)"/>
    <property type="match status" value="1"/>
</dbReference>
<dbReference type="InterPro" id="IPR000182">
    <property type="entry name" value="GNAT_dom"/>
</dbReference>
<accession>A0A102LB15</accession>
<comment type="caution">
    <text evidence="7">The sequence shown here is derived from an EMBL/GenBank/DDBJ whole genome shotgun (WGS) entry which is preliminary data.</text>
</comment>
<comment type="similarity">
    <text evidence="3">Belongs to the acetyltransferase family. RimJ subfamily.</text>
</comment>
<gene>
    <name evidence="7" type="ORF">WI38_00865</name>
</gene>
<keyword evidence="2" id="KW-0012">Acyltransferase</keyword>
<evidence type="ECO:0000256" key="4">
    <source>
        <dbReference type="ARBA" id="ARBA00039124"/>
    </source>
</evidence>
<dbReference type="Proteomes" id="UP000065521">
    <property type="component" value="Unassembled WGS sequence"/>
</dbReference>
<evidence type="ECO:0000256" key="5">
    <source>
        <dbReference type="ARBA" id="ARBA00048922"/>
    </source>
</evidence>
<protein>
    <recommendedName>
        <fullName evidence="6">[Ribosomal protein uS5]-alanine N-acetyltransferase</fullName>
        <ecNumber evidence="4">2.3.1.267</ecNumber>
    </recommendedName>
</protein>
<dbReference type="EMBL" id="LOTN01000044">
    <property type="protein sequence ID" value="KUZ87017.1"/>
    <property type="molecule type" value="Genomic_DNA"/>
</dbReference>
<dbReference type="InterPro" id="IPR051531">
    <property type="entry name" value="N-acetyltransferase"/>
</dbReference>
<sequence>MKFAPPILPNPLITDRLLLRPADRAYAPDMLAYYVENRTHLMPWEPSRPDSFYTRHAIEMRLQSMEENIAAGRAVHLLMFDKDDDRLIGDCNFTQIVPEPFRACYLGFSIARDCEGRGLMHECLETAIRYVFDELALHRVMANHRPENRRSARLLERLGFEREGYARAYLRINGAWADHVLTALINPAPV</sequence>
<dbReference type="PANTHER" id="PTHR43792">
    <property type="entry name" value="GNAT FAMILY, PUTATIVE (AFU_ORTHOLOGUE AFUA_3G00765)-RELATED-RELATED"/>
    <property type="match status" value="1"/>
</dbReference>
<dbReference type="EC" id="2.3.1.267" evidence="4"/>
<dbReference type="Gene3D" id="3.40.630.30">
    <property type="match status" value="1"/>
</dbReference>
<evidence type="ECO:0000313" key="8">
    <source>
        <dbReference type="Proteomes" id="UP000065521"/>
    </source>
</evidence>
<dbReference type="FunFam" id="3.40.630.30:FF:000005">
    <property type="entry name" value="Ribosomal protein alanine acetyltransferase"/>
    <property type="match status" value="1"/>
</dbReference>
<dbReference type="Pfam" id="PF13302">
    <property type="entry name" value="Acetyltransf_3"/>
    <property type="match status" value="1"/>
</dbReference>
<dbReference type="GO" id="GO:0008999">
    <property type="term" value="F:protein-N-terminal-alanine acetyltransferase activity"/>
    <property type="evidence" value="ECO:0007669"/>
    <property type="project" value="UniProtKB-EC"/>
</dbReference>
<evidence type="ECO:0000256" key="6">
    <source>
        <dbReference type="ARBA" id="ARBA00074015"/>
    </source>
</evidence>
<comment type="catalytic activity">
    <reaction evidence="5">
        <text>N-terminal L-alanyl-[ribosomal protein uS5] + acetyl-CoA = N-terminal N(alpha)-acetyl-L-alanyl-[ribosomal protein uS5] + CoA + H(+)</text>
        <dbReference type="Rhea" id="RHEA:43752"/>
        <dbReference type="Rhea" id="RHEA-COMP:10672"/>
        <dbReference type="Rhea" id="RHEA-COMP:10673"/>
        <dbReference type="ChEBI" id="CHEBI:15378"/>
        <dbReference type="ChEBI" id="CHEBI:57287"/>
        <dbReference type="ChEBI" id="CHEBI:57288"/>
        <dbReference type="ChEBI" id="CHEBI:64718"/>
        <dbReference type="ChEBI" id="CHEBI:83683"/>
        <dbReference type="EC" id="2.3.1.267"/>
    </reaction>
</comment>
<keyword evidence="1 7" id="KW-0808">Transferase</keyword>
<dbReference type="PROSITE" id="PS51186">
    <property type="entry name" value="GNAT"/>
    <property type="match status" value="1"/>
</dbReference>
<dbReference type="InterPro" id="IPR016181">
    <property type="entry name" value="Acyl_CoA_acyltransferase"/>
</dbReference>
<evidence type="ECO:0000256" key="3">
    <source>
        <dbReference type="ARBA" id="ARBA00038502"/>
    </source>
</evidence>
<evidence type="ECO:0000256" key="2">
    <source>
        <dbReference type="ARBA" id="ARBA00023315"/>
    </source>
</evidence>
<evidence type="ECO:0000313" key="7">
    <source>
        <dbReference type="EMBL" id="KUZ87017.1"/>
    </source>
</evidence>